<dbReference type="PANTHER" id="PTHR46564">
    <property type="entry name" value="TRANSPOSASE"/>
    <property type="match status" value="1"/>
</dbReference>
<dbReference type="InterPro" id="IPR007889">
    <property type="entry name" value="HTH_Psq"/>
</dbReference>
<dbReference type="EMBL" id="CAII01000765">
    <property type="protein sequence ID" value="CCI00356.1"/>
    <property type="molecule type" value="Genomic_DNA"/>
</dbReference>
<sequence length="113" mass="13299">MSYSLDLRKKVIDYVENGGSITKAAALFKIGRATIYRWLSREEGSATKVKHRQRKLDWKALERDVQENPEARLRDRAEKFGVRPSAICYALKKWKSPEKRKNFVIEKETEKKE</sequence>
<dbReference type="AlphaFoldDB" id="I4FXE5"/>
<organism evidence="2 3">
    <name type="scientific">Microcystis aeruginosa PCC 9717</name>
    <dbReference type="NCBI Taxonomy" id="1160286"/>
    <lineage>
        <taxon>Bacteria</taxon>
        <taxon>Bacillati</taxon>
        <taxon>Cyanobacteriota</taxon>
        <taxon>Cyanophyceae</taxon>
        <taxon>Oscillatoriophycideae</taxon>
        <taxon>Chroococcales</taxon>
        <taxon>Microcystaceae</taxon>
        <taxon>Microcystis</taxon>
    </lineage>
</organism>
<protein>
    <submittedName>
        <fullName evidence="2">Transposase</fullName>
    </submittedName>
</protein>
<feature type="domain" description="HTH psq-type" evidence="1">
    <location>
        <begin position="1"/>
        <end position="45"/>
    </location>
</feature>
<evidence type="ECO:0000259" key="1">
    <source>
        <dbReference type="PROSITE" id="PS50960"/>
    </source>
</evidence>
<dbReference type="Proteomes" id="UP000003172">
    <property type="component" value="Unassembled WGS sequence"/>
</dbReference>
<reference evidence="2 3" key="1">
    <citation type="submission" date="2012-04" db="EMBL/GenBank/DDBJ databases">
        <authorList>
            <person name="Genoscope - CEA"/>
        </authorList>
    </citation>
    <scope>NUCLEOTIDE SEQUENCE [LARGE SCALE GENOMIC DNA]</scope>
    <source>
        <strain evidence="2 3">9717</strain>
    </source>
</reference>
<dbReference type="InterPro" id="IPR002622">
    <property type="entry name" value="Transposase_14"/>
</dbReference>
<dbReference type="Pfam" id="PF01710">
    <property type="entry name" value="HTH_Tnp_IS630"/>
    <property type="match status" value="1"/>
</dbReference>
<comment type="caution">
    <text evidence="2">The sequence shown here is derived from an EMBL/GenBank/DDBJ whole genome shotgun (WGS) entry which is preliminary data.</text>
</comment>
<dbReference type="PANTHER" id="PTHR46564:SF1">
    <property type="entry name" value="TRANSPOSASE"/>
    <property type="match status" value="1"/>
</dbReference>
<dbReference type="PROSITE" id="PS50960">
    <property type="entry name" value="HTH_PSQ"/>
    <property type="match status" value="1"/>
</dbReference>
<evidence type="ECO:0000313" key="2">
    <source>
        <dbReference type="EMBL" id="CCI00356.1"/>
    </source>
</evidence>
<evidence type="ECO:0000313" key="3">
    <source>
        <dbReference type="Proteomes" id="UP000003172"/>
    </source>
</evidence>
<dbReference type="InterPro" id="IPR009057">
    <property type="entry name" value="Homeodomain-like_sf"/>
</dbReference>
<proteinExistence type="predicted"/>
<dbReference type="SUPFAM" id="SSF46689">
    <property type="entry name" value="Homeodomain-like"/>
    <property type="match status" value="1"/>
</dbReference>
<dbReference type="HOGENOM" id="CLU_056788_5_2_3"/>
<accession>I4FXE5</accession>
<dbReference type="Gene3D" id="1.10.10.60">
    <property type="entry name" value="Homeodomain-like"/>
    <property type="match status" value="1"/>
</dbReference>
<dbReference type="GO" id="GO:0003677">
    <property type="term" value="F:DNA binding"/>
    <property type="evidence" value="ECO:0007669"/>
    <property type="project" value="InterPro"/>
</dbReference>
<name>I4FXE5_MICAE</name>
<gene>
    <name evidence="2" type="ORF">MICAB_7880002</name>
</gene>